<dbReference type="InterPro" id="IPR002767">
    <property type="entry name" value="Thiamine_BP"/>
</dbReference>
<proteinExistence type="inferred from homology"/>
<protein>
    <recommendedName>
        <fullName evidence="4">Thiamine-binding protein domain-containing protein</fullName>
    </recommendedName>
</protein>
<dbReference type="Gene3D" id="3.30.70.930">
    <property type="match status" value="1"/>
</dbReference>
<dbReference type="AlphaFoldDB" id="U6STA6"/>
<dbReference type="GO" id="GO:0005829">
    <property type="term" value="C:cytosol"/>
    <property type="evidence" value="ECO:0007669"/>
    <property type="project" value="TreeGrafter"/>
</dbReference>
<dbReference type="EMBL" id="ATAE01000005">
    <property type="protein sequence ID" value="ERN54838.1"/>
    <property type="molecule type" value="Genomic_DNA"/>
</dbReference>
<dbReference type="PANTHER" id="PTHR33777">
    <property type="entry name" value="UPF0045 PROTEIN ECM15"/>
    <property type="match status" value="1"/>
</dbReference>
<feature type="transmembrane region" description="Helical" evidence="3">
    <location>
        <begin position="82"/>
        <end position="98"/>
    </location>
</feature>
<dbReference type="InterPro" id="IPR029756">
    <property type="entry name" value="MTH1187/YkoF-like"/>
</dbReference>
<feature type="region of interest" description="Disordered" evidence="2">
    <location>
        <begin position="334"/>
        <end position="361"/>
    </location>
</feature>
<evidence type="ECO:0000256" key="2">
    <source>
        <dbReference type="SAM" id="MobiDB-lite"/>
    </source>
</evidence>
<evidence type="ECO:0000256" key="3">
    <source>
        <dbReference type="SAM" id="Phobius"/>
    </source>
</evidence>
<feature type="domain" description="Thiamine-binding protein" evidence="4">
    <location>
        <begin position="256"/>
        <end position="349"/>
    </location>
</feature>
<keyword evidence="6" id="KW-1185">Reference proteome</keyword>
<dbReference type="Proteomes" id="UP000017170">
    <property type="component" value="Unassembled WGS sequence"/>
</dbReference>
<evidence type="ECO:0000259" key="4">
    <source>
        <dbReference type="Pfam" id="PF01910"/>
    </source>
</evidence>
<accession>U6STA6</accession>
<organism evidence="5 6">
    <name type="scientific">Alkalihalophilus marmarensis DSM 21297</name>
    <dbReference type="NCBI Taxonomy" id="1188261"/>
    <lineage>
        <taxon>Bacteria</taxon>
        <taxon>Bacillati</taxon>
        <taxon>Bacillota</taxon>
        <taxon>Bacilli</taxon>
        <taxon>Bacillales</taxon>
        <taxon>Bacillaceae</taxon>
        <taxon>Alkalihalophilus</taxon>
    </lineage>
</organism>
<dbReference type="SUPFAM" id="SSF89957">
    <property type="entry name" value="MTH1187/YkoF-like"/>
    <property type="match status" value="1"/>
</dbReference>
<evidence type="ECO:0000313" key="5">
    <source>
        <dbReference type="EMBL" id="ERN54838.1"/>
    </source>
</evidence>
<comment type="caution">
    <text evidence="5">The sequence shown here is derived from an EMBL/GenBank/DDBJ whole genome shotgun (WGS) entry which is preliminary data.</text>
</comment>
<dbReference type="NCBIfam" id="TIGR00106">
    <property type="entry name" value="MTH1187 family thiamine-binding protein"/>
    <property type="match status" value="1"/>
</dbReference>
<dbReference type="PATRIC" id="fig|1188261.3.peg.536"/>
<sequence>MMIRGLSYQRGIFFMGKTHIACSYHDKGRLVTWIKPYETKTVLIMAKQIILSMPLWFKAVVLAWIALVFVPKLPLAIEWNGLPFYTLFYLMFGTHFMFPNSLRKYHGAEHKVFSDRGVKRRGRLYRIKKAAITNRFCSTNIVVIYFLSVISLCIIFLAAGLQVTEALMYSSYAALLFIPLLQFVMRGKIAGFKWLQQFILTISYWLQEKITTAEPEHKHLICAIQSYRTLAKEEFPEHLATRKVMKKKEEKHMAIVDVTVIPIGTETPSVSQYVAEIQNVLSSYEDKITYELTPMSTLIEGELPILFEVIQAIHEVPFKHGLKRVATNIRIDDRRDKESTMQSKRASVEARMKQQPNDSIE</sequence>
<reference evidence="5 6" key="1">
    <citation type="journal article" date="2013" name="Genome Announc.">
        <title>Genome Sequence of the Extreme Obligate Alkaliphile Bacillus marmarensis Strain DSM 21297.</title>
        <authorList>
            <person name="Wernick D.G."/>
            <person name="Choi K.Y."/>
            <person name="Tat C.A."/>
            <person name="Lafontaine Rivera J.G."/>
            <person name="Liao J.C."/>
        </authorList>
    </citation>
    <scope>NUCLEOTIDE SEQUENCE [LARGE SCALE GENOMIC DNA]</scope>
    <source>
        <strain evidence="5 6">DSM 21297</strain>
    </source>
</reference>
<dbReference type="InterPro" id="IPR010787">
    <property type="entry name" value="DUF1385"/>
</dbReference>
<feature type="transmembrane region" description="Helical" evidence="3">
    <location>
        <begin position="166"/>
        <end position="185"/>
    </location>
</feature>
<name>U6STA6_9BACI</name>
<dbReference type="Pfam" id="PF07136">
    <property type="entry name" value="DUF1385"/>
    <property type="match status" value="1"/>
</dbReference>
<gene>
    <name evidence="5" type="ORF">A33I_05685</name>
</gene>
<dbReference type="Pfam" id="PF01910">
    <property type="entry name" value="Thiamine_BP"/>
    <property type="match status" value="1"/>
</dbReference>
<keyword evidence="3" id="KW-0812">Transmembrane</keyword>
<comment type="similarity">
    <text evidence="1">Belongs to the UPF0045 family.</text>
</comment>
<keyword evidence="3" id="KW-0472">Membrane</keyword>
<dbReference type="PANTHER" id="PTHR33777:SF1">
    <property type="entry name" value="UPF0045 PROTEIN ECM15"/>
    <property type="match status" value="1"/>
</dbReference>
<keyword evidence="3" id="KW-1133">Transmembrane helix</keyword>
<dbReference type="InterPro" id="IPR051614">
    <property type="entry name" value="UPF0045_domain"/>
</dbReference>
<evidence type="ECO:0000256" key="1">
    <source>
        <dbReference type="ARBA" id="ARBA00010272"/>
    </source>
</evidence>
<feature type="transmembrane region" description="Helical" evidence="3">
    <location>
        <begin position="49"/>
        <end position="70"/>
    </location>
</feature>
<feature type="transmembrane region" description="Helical" evidence="3">
    <location>
        <begin position="136"/>
        <end position="160"/>
    </location>
</feature>
<evidence type="ECO:0000313" key="6">
    <source>
        <dbReference type="Proteomes" id="UP000017170"/>
    </source>
</evidence>